<name>A0A6P3Z9A9_ZIZJJ</name>
<evidence type="ECO:0000313" key="3">
    <source>
        <dbReference type="Proteomes" id="UP001652623"/>
    </source>
</evidence>
<dbReference type="InterPro" id="IPR051886">
    <property type="entry name" value="Seed_Dev/Stress_Resp_Reg"/>
</dbReference>
<proteinExistence type="predicted"/>
<sequence>MKTKVEQSFSDFYEEWMDQLEQHLQNLQKVVSKLDAQDHDHDQDETDQDPLQALVSTVTAHYKNYYTVKWAAAHEDVLAFYCPVWLSPLENACSWITDWKPSMVFRLIESLSKARLQGSNLADLTDEQVKKIEELRVKIRMEEEKVESEMERQQMAIADRKMVELSRLATKIRNGETTYQIEGLVEVAIKGLLSGLERVMKAGDCVRLKTLKVVLEILGPLQCVRFLAAMSMLQIQIRKCGKKRAAATTTTTGE</sequence>
<protein>
    <submittedName>
        <fullName evidence="4">Protein DOG1-like 4</fullName>
    </submittedName>
</protein>
<dbReference type="PROSITE" id="PS51806">
    <property type="entry name" value="DOG1"/>
    <property type="match status" value="1"/>
</dbReference>
<keyword evidence="1" id="KW-0175">Coiled coil</keyword>
<dbReference type="InterPro" id="IPR025422">
    <property type="entry name" value="TGA_domain"/>
</dbReference>
<dbReference type="GO" id="GO:0043565">
    <property type="term" value="F:sequence-specific DNA binding"/>
    <property type="evidence" value="ECO:0007669"/>
    <property type="project" value="InterPro"/>
</dbReference>
<feature type="coiled-coil region" evidence="1">
    <location>
        <begin position="125"/>
        <end position="152"/>
    </location>
</feature>
<dbReference type="PANTHER" id="PTHR46354">
    <property type="entry name" value="DOG1 DOMAIN-CONTAINING PROTEIN"/>
    <property type="match status" value="1"/>
</dbReference>
<dbReference type="Proteomes" id="UP001652623">
    <property type="component" value="Chromosome 1"/>
</dbReference>
<keyword evidence="3" id="KW-1185">Reference proteome</keyword>
<reference evidence="3" key="1">
    <citation type="submission" date="2025-05" db="UniProtKB">
        <authorList>
            <consortium name="RefSeq"/>
        </authorList>
    </citation>
    <scope>NUCLEOTIDE SEQUENCE [LARGE SCALE GENOMIC DNA]</scope>
</reference>
<dbReference type="RefSeq" id="XP_015874049.1">
    <property type="nucleotide sequence ID" value="XM_016018563.4"/>
</dbReference>
<accession>A0A6P3Z9A9</accession>
<dbReference type="InParanoid" id="A0A6P3Z9A9"/>
<gene>
    <name evidence="4" type="primary">LOC107411050</name>
</gene>
<evidence type="ECO:0000259" key="2">
    <source>
        <dbReference type="PROSITE" id="PS51806"/>
    </source>
</evidence>
<reference evidence="4" key="2">
    <citation type="submission" date="2025-08" db="UniProtKB">
        <authorList>
            <consortium name="RefSeq"/>
        </authorList>
    </citation>
    <scope>IDENTIFICATION</scope>
    <source>
        <tissue evidence="4">Seedling</tissue>
    </source>
</reference>
<evidence type="ECO:0000256" key="1">
    <source>
        <dbReference type="SAM" id="Coils"/>
    </source>
</evidence>
<dbReference type="GeneID" id="107411050"/>
<organism evidence="3 4">
    <name type="scientific">Ziziphus jujuba</name>
    <name type="common">Chinese jujube</name>
    <name type="synonym">Ziziphus sativa</name>
    <dbReference type="NCBI Taxonomy" id="326968"/>
    <lineage>
        <taxon>Eukaryota</taxon>
        <taxon>Viridiplantae</taxon>
        <taxon>Streptophyta</taxon>
        <taxon>Embryophyta</taxon>
        <taxon>Tracheophyta</taxon>
        <taxon>Spermatophyta</taxon>
        <taxon>Magnoliopsida</taxon>
        <taxon>eudicotyledons</taxon>
        <taxon>Gunneridae</taxon>
        <taxon>Pentapetalae</taxon>
        <taxon>rosids</taxon>
        <taxon>fabids</taxon>
        <taxon>Rosales</taxon>
        <taxon>Rhamnaceae</taxon>
        <taxon>Paliureae</taxon>
        <taxon>Ziziphus</taxon>
    </lineage>
</organism>
<evidence type="ECO:0000313" key="4">
    <source>
        <dbReference type="RefSeq" id="XP_015874049.1"/>
    </source>
</evidence>
<dbReference type="PANTHER" id="PTHR46354:SF2">
    <property type="entry name" value="PROTEIN DOG1-LIKE 4"/>
    <property type="match status" value="1"/>
</dbReference>
<dbReference type="AlphaFoldDB" id="A0A6P3Z9A9"/>
<dbReference type="KEGG" id="zju:107411050"/>
<dbReference type="GO" id="GO:0006351">
    <property type="term" value="P:DNA-templated transcription"/>
    <property type="evidence" value="ECO:0007669"/>
    <property type="project" value="InterPro"/>
</dbReference>
<dbReference type="Pfam" id="PF14144">
    <property type="entry name" value="DOG1"/>
    <property type="match status" value="1"/>
</dbReference>
<feature type="domain" description="DOG1" evidence="2">
    <location>
        <begin position="6"/>
        <end position="247"/>
    </location>
</feature>